<dbReference type="EMBL" id="NMTY01000015">
    <property type="protein sequence ID" value="PDX81456.1"/>
    <property type="molecule type" value="Genomic_DNA"/>
</dbReference>
<evidence type="ECO:0000313" key="5">
    <source>
        <dbReference type="Proteomes" id="UP000220005"/>
    </source>
</evidence>
<dbReference type="Proteomes" id="UP000220005">
    <property type="component" value="Unassembled WGS sequence"/>
</dbReference>
<evidence type="ECO:0000313" key="4">
    <source>
        <dbReference type="EMBL" id="PDX81456.1"/>
    </source>
</evidence>
<comment type="caution">
    <text evidence="3">The sequence shown here is derived from an EMBL/GenBank/DDBJ whole genome shotgun (WGS) entry which is preliminary data.</text>
</comment>
<organism evidence="3 6">
    <name type="scientific">Faecalibacterium prausnitzii</name>
    <dbReference type="NCBI Taxonomy" id="853"/>
    <lineage>
        <taxon>Bacteria</taxon>
        <taxon>Bacillati</taxon>
        <taxon>Bacillota</taxon>
        <taxon>Clostridia</taxon>
        <taxon>Eubacteriales</taxon>
        <taxon>Oscillospiraceae</taxon>
        <taxon>Faecalibacterium</taxon>
    </lineage>
</organism>
<keyword evidence="2" id="KW-1133">Transmembrane helix</keyword>
<dbReference type="EMBL" id="NMTW01000053">
    <property type="protein sequence ID" value="PDX74184.1"/>
    <property type="molecule type" value="Genomic_DNA"/>
</dbReference>
<accession>A0A2A7A4X1</accession>
<dbReference type="AlphaFoldDB" id="A0A2A7A4X1"/>
<evidence type="ECO:0000313" key="3">
    <source>
        <dbReference type="EMBL" id="PDX74184.1"/>
    </source>
</evidence>
<keyword evidence="2" id="KW-0812">Transmembrane</keyword>
<feature type="transmembrane region" description="Helical" evidence="2">
    <location>
        <begin position="50"/>
        <end position="72"/>
    </location>
</feature>
<reference evidence="5 6" key="1">
    <citation type="journal article" date="2017" name="Front. Microbiol.">
        <title>New Insights into the Diversity of the Genus Faecalibacterium.</title>
        <authorList>
            <person name="Benevides L."/>
            <person name="Burman S."/>
            <person name="Martin R."/>
            <person name="Robert V."/>
            <person name="Thomas M."/>
            <person name="Miquel S."/>
            <person name="Chain F."/>
            <person name="Sokol H."/>
            <person name="Bermudez-Humaran L.G."/>
            <person name="Morrison M."/>
            <person name="Langella P."/>
            <person name="Azevedo V.A."/>
            <person name="Chatel J.M."/>
            <person name="Soares S."/>
        </authorList>
    </citation>
    <scope>NUCLEOTIDE SEQUENCE [LARGE SCALE GENOMIC DNA]</scope>
    <source>
        <strain evidence="3 6">CNCM I 4573</strain>
        <strain evidence="4 5">CNCM I 4575</strain>
    </source>
</reference>
<evidence type="ECO:0000313" key="6">
    <source>
        <dbReference type="Proteomes" id="UP000220157"/>
    </source>
</evidence>
<feature type="region of interest" description="Disordered" evidence="1">
    <location>
        <begin position="88"/>
        <end position="109"/>
    </location>
</feature>
<dbReference type="RefSeq" id="WP_097786191.1">
    <property type="nucleotide sequence ID" value="NZ_NMTW01000053.1"/>
</dbReference>
<keyword evidence="2" id="KW-0472">Membrane</keyword>
<sequence>MRNAKVTAAITAAVAAVLAVLGKAFNFGVDTTTQILMRFGYDWGRAAARAPFYFSLAIALIGLLACTGWIVSEDARRQLWKMWSKPKGYGKITRNHARNPEYPQQERRG</sequence>
<evidence type="ECO:0000256" key="1">
    <source>
        <dbReference type="SAM" id="MobiDB-lite"/>
    </source>
</evidence>
<dbReference type="Proteomes" id="UP000220157">
    <property type="component" value="Unassembled WGS sequence"/>
</dbReference>
<gene>
    <name evidence="3" type="ORF">CGS56_14175</name>
    <name evidence="4" type="ORF">CGS58_07125</name>
</gene>
<evidence type="ECO:0000256" key="2">
    <source>
        <dbReference type="SAM" id="Phobius"/>
    </source>
</evidence>
<protein>
    <submittedName>
        <fullName evidence="3">Uncharacterized protein</fullName>
    </submittedName>
</protein>
<proteinExistence type="predicted"/>
<name>A0A2A7A4X1_9FIRM</name>
<reference evidence="3" key="2">
    <citation type="submission" date="2017-07" db="EMBL/GenBank/DDBJ databases">
        <authorList>
            <person name="Sun Z.S."/>
            <person name="Albrecht U."/>
            <person name="Echele G."/>
            <person name="Lee C.C."/>
        </authorList>
    </citation>
    <scope>NUCLEOTIDE SEQUENCE</scope>
    <source>
        <strain evidence="3">CNCM I 4573</strain>
        <strain evidence="4">CNCM I 4575</strain>
    </source>
</reference>